<protein>
    <submittedName>
        <fullName evidence="2">Uncharacterized protein</fullName>
    </submittedName>
</protein>
<evidence type="ECO:0000313" key="2">
    <source>
        <dbReference type="EMBL" id="OAQ77787.1"/>
    </source>
</evidence>
<dbReference type="EMBL" id="LSBH01000006">
    <property type="protein sequence ID" value="OAQ77787.1"/>
    <property type="molecule type" value="Genomic_DNA"/>
</dbReference>
<dbReference type="AlphaFoldDB" id="A0A179GIW5"/>
<gene>
    <name evidence="2" type="ORF">VFPBJ_08259</name>
</gene>
<feature type="signal peptide" evidence="1">
    <location>
        <begin position="1"/>
        <end position="17"/>
    </location>
</feature>
<sequence>MKYALALLTVLASGVLAERAVIYGQCNQPSNKCRLRFLRYNAGGGLRFAFVDWPCDTECTQHDGRCSYATDSGLITCDR</sequence>
<evidence type="ECO:0000313" key="3">
    <source>
        <dbReference type="Proteomes" id="UP000078240"/>
    </source>
</evidence>
<name>A0A179GIW5_PURLI</name>
<comment type="caution">
    <text evidence="2">The sequence shown here is derived from an EMBL/GenBank/DDBJ whole genome shotgun (WGS) entry which is preliminary data.</text>
</comment>
<proteinExistence type="predicted"/>
<keyword evidence="1" id="KW-0732">Signal</keyword>
<reference evidence="2 3" key="1">
    <citation type="submission" date="2016-01" db="EMBL/GenBank/DDBJ databases">
        <title>Biosynthesis of antibiotic leucinostatins and their inhibition on Phytophthora in bio-control Purpureocillium lilacinum.</title>
        <authorList>
            <person name="Wang G."/>
            <person name="Liu Z."/>
            <person name="Lin R."/>
            <person name="Li E."/>
            <person name="Mao Z."/>
            <person name="Ling J."/>
            <person name="Yin W."/>
            <person name="Xie B."/>
        </authorList>
    </citation>
    <scope>NUCLEOTIDE SEQUENCE [LARGE SCALE GENOMIC DNA]</scope>
    <source>
        <strain evidence="2">PLBJ-1</strain>
    </source>
</reference>
<dbReference type="Proteomes" id="UP000078240">
    <property type="component" value="Unassembled WGS sequence"/>
</dbReference>
<organism evidence="2 3">
    <name type="scientific">Purpureocillium lilacinum</name>
    <name type="common">Paecilomyces lilacinus</name>
    <dbReference type="NCBI Taxonomy" id="33203"/>
    <lineage>
        <taxon>Eukaryota</taxon>
        <taxon>Fungi</taxon>
        <taxon>Dikarya</taxon>
        <taxon>Ascomycota</taxon>
        <taxon>Pezizomycotina</taxon>
        <taxon>Sordariomycetes</taxon>
        <taxon>Hypocreomycetidae</taxon>
        <taxon>Hypocreales</taxon>
        <taxon>Ophiocordycipitaceae</taxon>
        <taxon>Purpureocillium</taxon>
    </lineage>
</organism>
<feature type="chain" id="PRO_5008102690" evidence="1">
    <location>
        <begin position="18"/>
        <end position="79"/>
    </location>
</feature>
<evidence type="ECO:0000256" key="1">
    <source>
        <dbReference type="SAM" id="SignalP"/>
    </source>
</evidence>
<accession>A0A179GIW5</accession>